<keyword evidence="2" id="KW-1185">Reference proteome</keyword>
<evidence type="ECO:0000313" key="2">
    <source>
        <dbReference type="Proteomes" id="UP000649328"/>
    </source>
</evidence>
<protein>
    <submittedName>
        <fullName evidence="1">Uncharacterized protein</fullName>
    </submittedName>
</protein>
<name>A0A8H7GMG3_9ASCO</name>
<evidence type="ECO:0000313" key="1">
    <source>
        <dbReference type="EMBL" id="KAF7999236.1"/>
    </source>
</evidence>
<dbReference type="AlphaFoldDB" id="A0A8H7GMG3"/>
<organism evidence="1 2">
    <name type="scientific">Metschnikowia pulcherrima</name>
    <dbReference type="NCBI Taxonomy" id="27326"/>
    <lineage>
        <taxon>Eukaryota</taxon>
        <taxon>Fungi</taxon>
        <taxon>Dikarya</taxon>
        <taxon>Ascomycota</taxon>
        <taxon>Saccharomycotina</taxon>
        <taxon>Pichiomycetes</taxon>
        <taxon>Metschnikowiaceae</taxon>
        <taxon>Metschnikowia</taxon>
    </lineage>
</organism>
<comment type="caution">
    <text evidence="1">The sequence shown here is derived from an EMBL/GenBank/DDBJ whole genome shotgun (WGS) entry which is preliminary data.</text>
</comment>
<gene>
    <name evidence="1" type="ORF">HF325_006768</name>
</gene>
<proteinExistence type="predicted"/>
<dbReference type="EMBL" id="JACBPP010000010">
    <property type="protein sequence ID" value="KAF7999236.1"/>
    <property type="molecule type" value="Genomic_DNA"/>
</dbReference>
<reference evidence="1" key="1">
    <citation type="submission" date="2020-10" db="EMBL/GenBank/DDBJ databases">
        <title>The Whole-Genome Sequence of Metschnikowia persimmonesis, a Novel Endophytic Yeast Species Isolated from Medicinal Plant Diospyros kaki Thumb.</title>
        <authorList>
            <person name="Rahmat E."/>
            <person name="Kang Y."/>
        </authorList>
    </citation>
    <scope>NUCLEOTIDE SEQUENCE</scope>
    <source>
        <strain evidence="1">KIOM G15050</strain>
    </source>
</reference>
<dbReference type="Proteomes" id="UP000649328">
    <property type="component" value="Unassembled WGS sequence"/>
</dbReference>
<sequence>MSLVDLMACINLYEIAWLLRKSCDFKHHYSFRSLPWHFSYQCAEEQAASKISFFSALHDAAQASFVGPIINIPSQRPAFVISMQEFSDIQSGHTSAKAFDTAPAIFLLVVFASQDPTA</sequence>
<accession>A0A8H7GMG3</accession>